<dbReference type="PROSITE" id="PS50109">
    <property type="entry name" value="HIS_KIN"/>
    <property type="match status" value="1"/>
</dbReference>
<dbReference type="SUPFAM" id="SSF103190">
    <property type="entry name" value="Sensory domain-like"/>
    <property type="match status" value="1"/>
</dbReference>
<evidence type="ECO:0000256" key="7">
    <source>
        <dbReference type="ARBA" id="ARBA00022692"/>
    </source>
</evidence>
<evidence type="ECO:0000313" key="15">
    <source>
        <dbReference type="Proteomes" id="UP000050975"/>
    </source>
</evidence>
<name>A0A0S8JXV3_UNCW3</name>
<feature type="domain" description="HAMP" evidence="13">
    <location>
        <begin position="351"/>
        <end position="403"/>
    </location>
</feature>
<evidence type="ECO:0000256" key="8">
    <source>
        <dbReference type="ARBA" id="ARBA00022777"/>
    </source>
</evidence>
<evidence type="ECO:0000256" key="3">
    <source>
        <dbReference type="ARBA" id="ARBA00012438"/>
    </source>
</evidence>
<keyword evidence="9 11" id="KW-1133">Transmembrane helix</keyword>
<dbReference type="InterPro" id="IPR036097">
    <property type="entry name" value="HisK_dim/P_sf"/>
</dbReference>
<dbReference type="InterPro" id="IPR003594">
    <property type="entry name" value="HATPase_dom"/>
</dbReference>
<dbReference type="SMART" id="SM00304">
    <property type="entry name" value="HAMP"/>
    <property type="match status" value="1"/>
</dbReference>
<keyword evidence="4" id="KW-1003">Cell membrane</keyword>
<evidence type="ECO:0000259" key="13">
    <source>
        <dbReference type="PROSITE" id="PS50885"/>
    </source>
</evidence>
<comment type="caution">
    <text evidence="14">The sequence shown here is derived from an EMBL/GenBank/DDBJ whole genome shotgun (WGS) entry which is preliminary data.</text>
</comment>
<feature type="transmembrane region" description="Helical" evidence="11">
    <location>
        <begin position="329"/>
        <end position="348"/>
    </location>
</feature>
<evidence type="ECO:0000256" key="1">
    <source>
        <dbReference type="ARBA" id="ARBA00000085"/>
    </source>
</evidence>
<keyword evidence="10 11" id="KW-0472">Membrane</keyword>
<dbReference type="Pfam" id="PF00672">
    <property type="entry name" value="HAMP"/>
    <property type="match status" value="1"/>
</dbReference>
<dbReference type="InterPro" id="IPR036890">
    <property type="entry name" value="HATPase_C_sf"/>
</dbReference>
<dbReference type="InterPro" id="IPR003660">
    <property type="entry name" value="HAMP_dom"/>
</dbReference>
<dbReference type="GO" id="GO:0005886">
    <property type="term" value="C:plasma membrane"/>
    <property type="evidence" value="ECO:0007669"/>
    <property type="project" value="UniProtKB-SubCell"/>
</dbReference>
<dbReference type="GO" id="GO:0000155">
    <property type="term" value="F:phosphorelay sensor kinase activity"/>
    <property type="evidence" value="ECO:0007669"/>
    <property type="project" value="InterPro"/>
</dbReference>
<evidence type="ECO:0000256" key="6">
    <source>
        <dbReference type="ARBA" id="ARBA00022679"/>
    </source>
</evidence>
<evidence type="ECO:0000313" key="14">
    <source>
        <dbReference type="EMBL" id="KPL14035.1"/>
    </source>
</evidence>
<dbReference type="InterPro" id="IPR005467">
    <property type="entry name" value="His_kinase_dom"/>
</dbReference>
<keyword evidence="5" id="KW-0597">Phosphoprotein</keyword>
<proteinExistence type="predicted"/>
<evidence type="ECO:0000256" key="11">
    <source>
        <dbReference type="SAM" id="Phobius"/>
    </source>
</evidence>
<keyword evidence="8" id="KW-0418">Kinase</keyword>
<dbReference type="SUPFAM" id="SSF158472">
    <property type="entry name" value="HAMP domain-like"/>
    <property type="match status" value="1"/>
</dbReference>
<dbReference type="PANTHER" id="PTHR43065">
    <property type="entry name" value="SENSOR HISTIDINE KINASE"/>
    <property type="match status" value="1"/>
</dbReference>
<dbReference type="SUPFAM" id="SSF55874">
    <property type="entry name" value="ATPase domain of HSP90 chaperone/DNA topoisomerase II/histidine kinase"/>
    <property type="match status" value="1"/>
</dbReference>
<feature type="transmembrane region" description="Helical" evidence="11">
    <location>
        <begin position="12"/>
        <end position="35"/>
    </location>
</feature>
<evidence type="ECO:0000256" key="9">
    <source>
        <dbReference type="ARBA" id="ARBA00022989"/>
    </source>
</evidence>
<dbReference type="AlphaFoldDB" id="A0A0S8JXV3"/>
<feature type="domain" description="Histidine kinase" evidence="12">
    <location>
        <begin position="445"/>
        <end position="655"/>
    </location>
</feature>
<dbReference type="Gene3D" id="1.10.287.130">
    <property type="match status" value="1"/>
</dbReference>
<dbReference type="CDD" id="cd06225">
    <property type="entry name" value="HAMP"/>
    <property type="match status" value="1"/>
</dbReference>
<dbReference type="Pfam" id="PF02518">
    <property type="entry name" value="HATPase_c"/>
    <property type="match status" value="1"/>
</dbReference>
<dbReference type="Gene3D" id="3.30.450.20">
    <property type="entry name" value="PAS domain"/>
    <property type="match status" value="1"/>
</dbReference>
<dbReference type="InterPro" id="IPR003661">
    <property type="entry name" value="HisK_dim/P_dom"/>
</dbReference>
<evidence type="ECO:0000256" key="10">
    <source>
        <dbReference type="ARBA" id="ARBA00023136"/>
    </source>
</evidence>
<dbReference type="Proteomes" id="UP000050975">
    <property type="component" value="Unassembled WGS sequence"/>
</dbReference>
<evidence type="ECO:0000256" key="5">
    <source>
        <dbReference type="ARBA" id="ARBA00022553"/>
    </source>
</evidence>
<dbReference type="EMBL" id="LJVE01000070">
    <property type="protein sequence ID" value="KPL14035.1"/>
    <property type="molecule type" value="Genomic_DNA"/>
</dbReference>
<comment type="catalytic activity">
    <reaction evidence="1">
        <text>ATP + protein L-histidine = ADP + protein N-phospho-L-histidine.</text>
        <dbReference type="EC" id="2.7.13.3"/>
    </reaction>
</comment>
<dbReference type="SMART" id="SM00388">
    <property type="entry name" value="HisKA"/>
    <property type="match status" value="1"/>
</dbReference>
<dbReference type="EC" id="2.7.13.3" evidence="3"/>
<dbReference type="InterPro" id="IPR029151">
    <property type="entry name" value="Sensor-like_sf"/>
</dbReference>
<dbReference type="PANTHER" id="PTHR43065:SF42">
    <property type="entry name" value="TWO-COMPONENT SENSOR PPRA"/>
    <property type="match status" value="1"/>
</dbReference>
<dbReference type="Gene3D" id="6.10.340.10">
    <property type="match status" value="1"/>
</dbReference>
<dbReference type="Pfam" id="PF00512">
    <property type="entry name" value="HisKA"/>
    <property type="match status" value="1"/>
</dbReference>
<keyword evidence="6" id="KW-0808">Transferase</keyword>
<dbReference type="Pfam" id="PF17202">
    <property type="entry name" value="sCache_3_3"/>
    <property type="match status" value="1"/>
</dbReference>
<comment type="subcellular location">
    <subcellularLocation>
        <location evidence="2">Cell membrane</location>
        <topology evidence="2">Multi-pass membrane protein</topology>
    </subcellularLocation>
</comment>
<protein>
    <recommendedName>
        <fullName evidence="3">histidine kinase</fullName>
        <ecNumber evidence="3">2.7.13.3</ecNumber>
    </recommendedName>
</protein>
<dbReference type="PRINTS" id="PR00344">
    <property type="entry name" value="BCTRLSENSOR"/>
</dbReference>
<organism evidence="14 15">
    <name type="scientific">candidate division WOR_3 bacterium SM1_77</name>
    <dbReference type="NCBI Taxonomy" id="1703778"/>
    <lineage>
        <taxon>Bacteria</taxon>
        <taxon>Bacteria division WOR-3</taxon>
    </lineage>
</organism>
<evidence type="ECO:0000259" key="12">
    <source>
        <dbReference type="PROSITE" id="PS50109"/>
    </source>
</evidence>
<evidence type="ECO:0000256" key="4">
    <source>
        <dbReference type="ARBA" id="ARBA00022475"/>
    </source>
</evidence>
<dbReference type="SUPFAM" id="SSF47384">
    <property type="entry name" value="Homodimeric domain of signal transducing histidine kinase"/>
    <property type="match status" value="1"/>
</dbReference>
<dbReference type="InterPro" id="IPR004358">
    <property type="entry name" value="Sig_transdc_His_kin-like_C"/>
</dbReference>
<dbReference type="Gene3D" id="3.30.565.10">
    <property type="entry name" value="Histidine kinase-like ATPase, C-terminal domain"/>
    <property type="match status" value="1"/>
</dbReference>
<reference evidence="14 15" key="1">
    <citation type="journal article" date="2015" name="Microbiome">
        <title>Genomic resolution of linkages in carbon, nitrogen, and sulfur cycling among widespread estuary sediment bacteria.</title>
        <authorList>
            <person name="Baker B.J."/>
            <person name="Lazar C.S."/>
            <person name="Teske A.P."/>
            <person name="Dick G.J."/>
        </authorList>
    </citation>
    <scope>NUCLEOTIDE SEQUENCE [LARGE SCALE GENOMIC DNA]</scope>
    <source>
        <strain evidence="14">SM1_77</strain>
    </source>
</reference>
<gene>
    <name evidence="14" type="ORF">AMJ74_04155</name>
</gene>
<dbReference type="CDD" id="cd00082">
    <property type="entry name" value="HisKA"/>
    <property type="match status" value="1"/>
</dbReference>
<dbReference type="SMART" id="SM00387">
    <property type="entry name" value="HATPase_c"/>
    <property type="match status" value="1"/>
</dbReference>
<dbReference type="PROSITE" id="PS50885">
    <property type="entry name" value="HAMP"/>
    <property type="match status" value="1"/>
</dbReference>
<keyword evidence="7 11" id="KW-0812">Transmembrane</keyword>
<dbReference type="InterPro" id="IPR033463">
    <property type="entry name" value="sCache_3"/>
</dbReference>
<accession>A0A0S8JXV3</accession>
<evidence type="ECO:0000256" key="2">
    <source>
        <dbReference type="ARBA" id="ARBA00004651"/>
    </source>
</evidence>
<sequence>MITPRFTLRAKLIISFSLVIVVGVFISTIVGIRLIDTTIIRQAQDKVRFDLNSAREVYNQESEAIKTKIRLTANRFFIKEAISARDLVRLRRELSKIREEESLDILTLTDPTGRVLVRAHNPQIFGDRPADDVINMVLANEDPVVATVVVSEQELAKVGAHYLEHARITLIPTPKSRPLEKNEEKSGMFIKAAAPVFDYRGKLVGVLYGGNMLNRNYDIVDKVKNTVYLGAMYKNIEIGTATIFLDDARISTNVMNANGERAIGTRVSEEVYDQVVVNGKPWVDRAFVVNSWYVTAYEPIRNIKGEIIGMLYVGMLEAPYVDLKNRVALTFWGIAVLSVILLSVIAYYTTSKIVNPVRLLALATEKVAHGDMSHRVNIHTRDEIGILADSFNQMTAALQEATEGYRSLTRTLEEKVEEKTKELQATHDFLIQSEKLASLGKLAAGVAHEINNPLTSILLNGHLLLEQYKEDDAVKEKLQMIIDETVRCSSIVSGLLEFARQTPPEKTVVDINRVIESTLLIMDTQVMVHKVRIMKYYDNALPQIRVDVNKIKQVFTNLILNALDAMAGGGVLKIVSQLSRDGKCVEVKFEDSGKGILKENLRKIFDPFFSTKETKGTGLGLSISYGIVQQHGGTIDVESVVGSGTTITVCLPLHEVTKGKKEDKSA</sequence>